<gene>
    <name evidence="1" type="ORF">HPG69_000110</name>
</gene>
<evidence type="ECO:0000313" key="2">
    <source>
        <dbReference type="Proteomes" id="UP000551758"/>
    </source>
</evidence>
<comment type="caution">
    <text evidence="1">The sequence shown here is derived from an EMBL/GenBank/DDBJ whole genome shotgun (WGS) entry which is preliminary data.</text>
</comment>
<sequence length="82" mass="9266">MLGYCPEAQSVASVIVRMDFTNVGAPNVRGLCLYSEDLIEKAVQALRMGPDQRRPALLAERLKHLKQRKKMGMKHLKKEITS</sequence>
<accession>A0A7J7EUZ2</accession>
<organism evidence="1 2">
    <name type="scientific">Diceros bicornis minor</name>
    <name type="common">South-central black rhinoceros</name>
    <dbReference type="NCBI Taxonomy" id="77932"/>
    <lineage>
        <taxon>Eukaryota</taxon>
        <taxon>Metazoa</taxon>
        <taxon>Chordata</taxon>
        <taxon>Craniata</taxon>
        <taxon>Vertebrata</taxon>
        <taxon>Euteleostomi</taxon>
        <taxon>Mammalia</taxon>
        <taxon>Eutheria</taxon>
        <taxon>Laurasiatheria</taxon>
        <taxon>Perissodactyla</taxon>
        <taxon>Rhinocerotidae</taxon>
        <taxon>Diceros</taxon>
    </lineage>
</organism>
<proteinExistence type="predicted"/>
<name>A0A7J7EUZ2_DICBM</name>
<dbReference type="EMBL" id="JACDTQ010002243">
    <property type="protein sequence ID" value="KAF5919511.1"/>
    <property type="molecule type" value="Genomic_DNA"/>
</dbReference>
<dbReference type="Proteomes" id="UP000551758">
    <property type="component" value="Unassembled WGS sequence"/>
</dbReference>
<protein>
    <submittedName>
        <fullName evidence="1">Uncharacterized protein</fullName>
    </submittedName>
</protein>
<evidence type="ECO:0000313" key="1">
    <source>
        <dbReference type="EMBL" id="KAF5919511.1"/>
    </source>
</evidence>
<keyword evidence="2" id="KW-1185">Reference proteome</keyword>
<reference evidence="1 2" key="1">
    <citation type="journal article" date="2020" name="Mol. Biol. Evol.">
        <title>Interspecific Gene Flow and the Evolution of Specialization in Black and White Rhinoceros.</title>
        <authorList>
            <person name="Moodley Y."/>
            <person name="Westbury M.V."/>
            <person name="Russo I.M."/>
            <person name="Gopalakrishnan S."/>
            <person name="Rakotoarivelo A."/>
            <person name="Olsen R.A."/>
            <person name="Prost S."/>
            <person name="Tunstall T."/>
            <person name="Ryder O.A."/>
            <person name="Dalen L."/>
            <person name="Bruford M.W."/>
        </authorList>
    </citation>
    <scope>NUCLEOTIDE SEQUENCE [LARGE SCALE GENOMIC DNA]</scope>
    <source>
        <strain evidence="1">SBR-YM</strain>
        <tissue evidence="1">Skin</tissue>
    </source>
</reference>
<dbReference type="AlphaFoldDB" id="A0A7J7EUZ2"/>